<dbReference type="Pfam" id="PF01571">
    <property type="entry name" value="GCV_T"/>
    <property type="match status" value="1"/>
</dbReference>
<sequence>MSGPDAFTFLQGQFTNDLRAIAAGPVYGLWLNQKARVLADSFVFRTAEDEFWVGSYFAAARTISERLEAYIIADDVTVEDRTASWVGLTVSGSEVGENVSRTLRERRFEFAGRRGIDQAREWFLPIEEAERVNERLGGAVELNAAEMERRRVGARIPAVPTDIGPGELPNEGGLEAVAISYTKGCYLGQEVIARLRSMGQVRRRLFLVRGTDAMPARPAPLFQGERQLGELRSAIANENGEGFRGLALLTLLNLQPEVPLVFAPGAAAENGCVIDPT</sequence>
<dbReference type="InterPro" id="IPR027266">
    <property type="entry name" value="TrmE/GcvT-like"/>
</dbReference>
<feature type="domain" description="GCVT N-terminal" evidence="3">
    <location>
        <begin position="2"/>
        <end position="101"/>
    </location>
</feature>
<feature type="binding site" evidence="2">
    <location>
        <position position="121"/>
    </location>
    <ligand>
        <name>substrate</name>
    </ligand>
</feature>
<reference evidence="5 6" key="1">
    <citation type="journal article" date="2011" name="J. Bacteriol.">
        <title>Genome sequence of the verrucomicrobium Opitutus terrae PB90-1, an abundant inhabitant of rice paddy soil ecosystems.</title>
        <authorList>
            <person name="van Passel M.W."/>
            <person name="Kant R."/>
            <person name="Palva A."/>
            <person name="Copeland A."/>
            <person name="Lucas S."/>
            <person name="Lapidus A."/>
            <person name="Glavina del Rio T."/>
            <person name="Pitluck S."/>
            <person name="Goltsman E."/>
            <person name="Clum A."/>
            <person name="Sun H."/>
            <person name="Schmutz J."/>
            <person name="Larimer F.W."/>
            <person name="Land M.L."/>
            <person name="Hauser L."/>
            <person name="Kyrpides N."/>
            <person name="Mikhailova N."/>
            <person name="Richardson P.P."/>
            <person name="Janssen P.H."/>
            <person name="de Vos W.M."/>
            <person name="Smidt H."/>
        </authorList>
    </citation>
    <scope>NUCLEOTIDE SEQUENCE [LARGE SCALE GENOMIC DNA]</scope>
    <source>
        <strain evidence="6">DSM 11246 / JCM 15787 / PB90-1</strain>
    </source>
</reference>
<proteinExistence type="predicted"/>
<evidence type="ECO:0000259" key="4">
    <source>
        <dbReference type="Pfam" id="PF25455"/>
    </source>
</evidence>
<gene>
    <name evidence="5" type="ordered locus">Oter_0505</name>
</gene>
<evidence type="ECO:0000256" key="1">
    <source>
        <dbReference type="ARBA" id="ARBA00022946"/>
    </source>
</evidence>
<feature type="domain" description="CAF17 C-terminal" evidence="4">
    <location>
        <begin position="202"/>
        <end position="254"/>
    </location>
</feature>
<dbReference type="PANTHER" id="PTHR22602">
    <property type="entry name" value="TRANSFERASE CAF17, MITOCHONDRIAL-RELATED"/>
    <property type="match status" value="1"/>
</dbReference>
<evidence type="ECO:0000259" key="3">
    <source>
        <dbReference type="Pfam" id="PF01571"/>
    </source>
</evidence>
<name>B1ZRV2_OPITP</name>
<keyword evidence="1" id="KW-0809">Transit peptide</keyword>
<dbReference type="Gene3D" id="3.30.1360.120">
    <property type="entry name" value="Probable tRNA modification gtpase trme, domain 1"/>
    <property type="match status" value="1"/>
</dbReference>
<dbReference type="Proteomes" id="UP000007013">
    <property type="component" value="Chromosome"/>
</dbReference>
<dbReference type="InterPro" id="IPR017703">
    <property type="entry name" value="YgfZ/GCV_T_CS"/>
</dbReference>
<organism evidence="5 6">
    <name type="scientific">Opitutus terrae (strain DSM 11246 / JCM 15787 / PB90-1)</name>
    <dbReference type="NCBI Taxonomy" id="452637"/>
    <lineage>
        <taxon>Bacteria</taxon>
        <taxon>Pseudomonadati</taxon>
        <taxon>Verrucomicrobiota</taxon>
        <taxon>Opitutia</taxon>
        <taxon>Opitutales</taxon>
        <taxon>Opitutaceae</taxon>
        <taxon>Opitutus</taxon>
    </lineage>
</organism>
<dbReference type="STRING" id="452637.Oter_0505"/>
<dbReference type="NCBIfam" id="TIGR03317">
    <property type="entry name" value="ygfZ_signature"/>
    <property type="match status" value="1"/>
</dbReference>
<dbReference type="PANTHER" id="PTHR22602:SF0">
    <property type="entry name" value="TRANSFERASE CAF17, MITOCHONDRIAL-RELATED"/>
    <property type="match status" value="1"/>
</dbReference>
<dbReference type="InterPro" id="IPR045179">
    <property type="entry name" value="YgfZ/GcvT"/>
</dbReference>
<dbReference type="InterPro" id="IPR057460">
    <property type="entry name" value="CAF17_C"/>
</dbReference>
<dbReference type="AlphaFoldDB" id="B1ZRV2"/>
<evidence type="ECO:0000313" key="6">
    <source>
        <dbReference type="Proteomes" id="UP000007013"/>
    </source>
</evidence>
<evidence type="ECO:0000313" key="5">
    <source>
        <dbReference type="EMBL" id="ACB73795.1"/>
    </source>
</evidence>
<dbReference type="Pfam" id="PF25455">
    <property type="entry name" value="Beta-barrel_CAF17_C"/>
    <property type="match status" value="1"/>
</dbReference>
<evidence type="ECO:0000256" key="2">
    <source>
        <dbReference type="PIRSR" id="PIRSR006487-1"/>
    </source>
</evidence>
<dbReference type="EMBL" id="CP001032">
    <property type="protein sequence ID" value="ACB73795.1"/>
    <property type="molecule type" value="Genomic_DNA"/>
</dbReference>
<dbReference type="SUPFAM" id="SSF103025">
    <property type="entry name" value="Folate-binding domain"/>
    <property type="match status" value="1"/>
</dbReference>
<accession>B1ZRV2</accession>
<dbReference type="KEGG" id="ote:Oter_0505"/>
<keyword evidence="6" id="KW-1185">Reference proteome</keyword>
<protein>
    <submittedName>
        <fullName evidence="5">Folate-binding protein YgfZ</fullName>
    </submittedName>
</protein>
<dbReference type="HOGENOM" id="CLU_007884_6_3_0"/>
<dbReference type="InterPro" id="IPR006222">
    <property type="entry name" value="GCVT_N"/>
</dbReference>
<dbReference type="PIRSF" id="PIRSF006487">
    <property type="entry name" value="GcvT"/>
    <property type="match status" value="1"/>
</dbReference>
<dbReference type="GO" id="GO:0016226">
    <property type="term" value="P:iron-sulfur cluster assembly"/>
    <property type="evidence" value="ECO:0007669"/>
    <property type="project" value="TreeGrafter"/>
</dbReference>
<dbReference type="eggNOG" id="COG0354">
    <property type="taxonomic scope" value="Bacteria"/>
</dbReference>